<dbReference type="GO" id="GO:0016491">
    <property type="term" value="F:oxidoreductase activity"/>
    <property type="evidence" value="ECO:0007669"/>
    <property type="project" value="InterPro"/>
</dbReference>
<name>A0A6J7H4G5_9ZZZZ</name>
<reference evidence="1" key="1">
    <citation type="submission" date="2020-05" db="EMBL/GenBank/DDBJ databases">
        <authorList>
            <person name="Chiriac C."/>
            <person name="Salcher M."/>
            <person name="Ghai R."/>
            <person name="Kavagutti S V."/>
        </authorList>
    </citation>
    <scope>NUCLEOTIDE SEQUENCE</scope>
</reference>
<evidence type="ECO:0000313" key="1">
    <source>
        <dbReference type="EMBL" id="CAB4910599.1"/>
    </source>
</evidence>
<dbReference type="Gene3D" id="1.10.620.20">
    <property type="entry name" value="Ribonucleotide Reductase, subunit A"/>
    <property type="match status" value="1"/>
</dbReference>
<dbReference type="InterPro" id="IPR009078">
    <property type="entry name" value="Ferritin-like_SF"/>
</dbReference>
<dbReference type="InterPro" id="IPR012348">
    <property type="entry name" value="RNR-like"/>
</dbReference>
<accession>A0A6J7H4G5</accession>
<organism evidence="1">
    <name type="scientific">freshwater metagenome</name>
    <dbReference type="NCBI Taxonomy" id="449393"/>
    <lineage>
        <taxon>unclassified sequences</taxon>
        <taxon>metagenomes</taxon>
        <taxon>ecological metagenomes</taxon>
    </lineage>
</organism>
<proteinExistence type="predicted"/>
<dbReference type="SUPFAM" id="SSF47240">
    <property type="entry name" value="Ferritin-like"/>
    <property type="match status" value="1"/>
</dbReference>
<dbReference type="EMBL" id="CAFBMK010000054">
    <property type="protein sequence ID" value="CAB4910599.1"/>
    <property type="molecule type" value="Genomic_DNA"/>
</dbReference>
<sequence length="249" mass="25751">MAPRLPTYDALLAISARGAWDPGSFDLAPDRARLPALPVGVRERLTGLLAGFVVGEEAVAEHLVPFGDAAGDPGLRACLAAQVAEEERHADAARLLWAALGDGDPAPHAPPALVALFRERLPAAAAAAGEDLTGAMALYHGVLEGVVFIAGQRAVRALAEEWDLPGVAGVFARIERDERWHVALGARVLADAPDGARVAAGLPADAVAAADAWGPLVDDEVRDAVVAGVSRRLRAIGLLAPAVRDPARV</sequence>
<dbReference type="AlphaFoldDB" id="A0A6J7H4G5"/>
<gene>
    <name evidence="1" type="ORF">UFOPK3564_01210</name>
</gene>
<protein>
    <submittedName>
        <fullName evidence="1">Unannotated protein</fullName>
    </submittedName>
</protein>